<evidence type="ECO:0000313" key="5">
    <source>
        <dbReference type="Proteomes" id="UP000019364"/>
    </source>
</evidence>
<evidence type="ECO:0000313" key="4">
    <source>
        <dbReference type="EMBL" id="GAF08913.1"/>
    </source>
</evidence>
<dbReference type="Proteomes" id="UP000019364">
    <property type="component" value="Unassembled WGS sequence"/>
</dbReference>
<dbReference type="GO" id="GO:0003677">
    <property type="term" value="F:DNA binding"/>
    <property type="evidence" value="ECO:0007669"/>
    <property type="project" value="UniProtKB-UniRule"/>
</dbReference>
<gene>
    <name evidence="4" type="ORF">JCM16418_3023</name>
</gene>
<organism evidence="4 5">
    <name type="scientific">Paenibacillus pini JCM 16418</name>
    <dbReference type="NCBI Taxonomy" id="1236976"/>
    <lineage>
        <taxon>Bacteria</taxon>
        <taxon>Bacillati</taxon>
        <taxon>Bacillota</taxon>
        <taxon>Bacilli</taxon>
        <taxon>Bacillales</taxon>
        <taxon>Paenibacillaceae</taxon>
        <taxon>Paenibacillus</taxon>
    </lineage>
</organism>
<accession>W7YMQ6</accession>
<dbReference type="PANTHER" id="PTHR43479:SF7">
    <property type="entry name" value="TETR-FAMILY TRANSCRIPTIONAL REGULATOR"/>
    <property type="match status" value="1"/>
</dbReference>
<keyword evidence="1 2" id="KW-0238">DNA-binding</keyword>
<dbReference type="OrthoDB" id="9810250at2"/>
<keyword evidence="5" id="KW-1185">Reference proteome</keyword>
<dbReference type="SUPFAM" id="SSF46689">
    <property type="entry name" value="Homeodomain-like"/>
    <property type="match status" value="1"/>
</dbReference>
<protein>
    <submittedName>
        <fullName evidence="4">Transcriptional regulator</fullName>
    </submittedName>
</protein>
<proteinExistence type="predicted"/>
<name>W7YMQ6_9BACL</name>
<dbReference type="PANTHER" id="PTHR43479">
    <property type="entry name" value="ACREF/ENVCD OPERON REPRESSOR-RELATED"/>
    <property type="match status" value="1"/>
</dbReference>
<dbReference type="Gene3D" id="1.10.357.10">
    <property type="entry name" value="Tetracycline Repressor, domain 2"/>
    <property type="match status" value="1"/>
</dbReference>
<dbReference type="PROSITE" id="PS50977">
    <property type="entry name" value="HTH_TETR_2"/>
    <property type="match status" value="1"/>
</dbReference>
<dbReference type="eggNOG" id="COG1309">
    <property type="taxonomic scope" value="Bacteria"/>
</dbReference>
<dbReference type="RefSeq" id="WP_036649737.1">
    <property type="nucleotide sequence ID" value="NZ_BAVZ01000008.1"/>
</dbReference>
<dbReference type="InterPro" id="IPR050624">
    <property type="entry name" value="HTH-type_Tx_Regulator"/>
</dbReference>
<feature type="DNA-binding region" description="H-T-H motif" evidence="2">
    <location>
        <begin position="28"/>
        <end position="47"/>
    </location>
</feature>
<dbReference type="AlphaFoldDB" id="W7YMQ6"/>
<sequence>MSESQITKRAIAASLKELTATNPLSKISIKQIVDHCGLNRQTFYYHFKDKFDLVHWIYYTEAVESIADYCSYDRWIDGINRILSYLTDNRVFYINALNTPGQNAFDGYLFEATHSLIMGVVQDVSATLAISEVDMSFIAEFYTFAFVGIVVKWVKGGMNEAPEDVVERIRDIVSGTLQPALMRYSGSAHPMNK</sequence>
<dbReference type="Pfam" id="PF14278">
    <property type="entry name" value="TetR_C_8"/>
    <property type="match status" value="1"/>
</dbReference>
<dbReference type="InterPro" id="IPR012738">
    <property type="entry name" value="Tscrpt_reg_DhaS"/>
</dbReference>
<dbReference type="Pfam" id="PF00440">
    <property type="entry name" value="TetR_N"/>
    <property type="match status" value="1"/>
</dbReference>
<evidence type="ECO:0000256" key="2">
    <source>
        <dbReference type="PROSITE-ProRule" id="PRU00335"/>
    </source>
</evidence>
<comment type="caution">
    <text evidence="4">The sequence shown here is derived from an EMBL/GenBank/DDBJ whole genome shotgun (WGS) entry which is preliminary data.</text>
</comment>
<evidence type="ECO:0000259" key="3">
    <source>
        <dbReference type="PROSITE" id="PS50977"/>
    </source>
</evidence>
<dbReference type="STRING" id="1236976.JCM16418_3023"/>
<dbReference type="InterPro" id="IPR039532">
    <property type="entry name" value="TetR_C_Firmicutes"/>
</dbReference>
<evidence type="ECO:0000256" key="1">
    <source>
        <dbReference type="ARBA" id="ARBA00023125"/>
    </source>
</evidence>
<dbReference type="NCBIfam" id="TIGR02366">
    <property type="entry name" value="DHAK_reg"/>
    <property type="match status" value="1"/>
</dbReference>
<feature type="domain" description="HTH tetR-type" evidence="3">
    <location>
        <begin position="5"/>
        <end position="65"/>
    </location>
</feature>
<dbReference type="EMBL" id="BAVZ01000008">
    <property type="protein sequence ID" value="GAF08913.1"/>
    <property type="molecule type" value="Genomic_DNA"/>
</dbReference>
<dbReference type="InterPro" id="IPR009057">
    <property type="entry name" value="Homeodomain-like_sf"/>
</dbReference>
<dbReference type="InterPro" id="IPR001647">
    <property type="entry name" value="HTH_TetR"/>
</dbReference>
<reference evidence="4 5" key="1">
    <citation type="journal article" date="2014" name="Genome Announc.">
        <title>Draft Genome Sequence of Paenibacillus pini JCM 16418T, Isolated from the Rhizosphere of Pine Tree.</title>
        <authorList>
            <person name="Yuki M."/>
            <person name="Oshima K."/>
            <person name="Suda W."/>
            <person name="Oshida Y."/>
            <person name="Kitamura K."/>
            <person name="Iida Y."/>
            <person name="Hattori M."/>
            <person name="Ohkuma M."/>
        </authorList>
    </citation>
    <scope>NUCLEOTIDE SEQUENCE [LARGE SCALE GENOMIC DNA]</scope>
    <source>
        <strain evidence="4 5">JCM 16418</strain>
    </source>
</reference>